<keyword evidence="9" id="KW-0067">ATP-binding</keyword>
<dbReference type="InterPro" id="IPR027417">
    <property type="entry name" value="P-loop_NTPase"/>
</dbReference>
<dbReference type="PANTHER" id="PTHR11669">
    <property type="entry name" value="REPLICATION FACTOR C / DNA POLYMERASE III GAMMA-TAU SUBUNIT"/>
    <property type="match status" value="1"/>
</dbReference>
<keyword evidence="7" id="KW-0547">Nucleotide-binding</keyword>
<dbReference type="InterPro" id="IPR012763">
    <property type="entry name" value="DNA_pol_III_sug/sutau_N"/>
</dbReference>
<evidence type="ECO:0000256" key="11">
    <source>
        <dbReference type="ARBA" id="ARBA00049244"/>
    </source>
</evidence>
<dbReference type="InterPro" id="IPR050238">
    <property type="entry name" value="DNA_Rep/Repair_Clamp_Loader"/>
</dbReference>
<keyword evidence="4" id="KW-0548">Nucleotidyltransferase</keyword>
<dbReference type="AlphaFoldDB" id="A0A381QK40"/>
<dbReference type="InterPro" id="IPR045085">
    <property type="entry name" value="HLD_clamp_pol_III_gamma_tau"/>
</dbReference>
<organism evidence="14">
    <name type="scientific">marine metagenome</name>
    <dbReference type="NCBI Taxonomy" id="408172"/>
    <lineage>
        <taxon>unclassified sequences</taxon>
        <taxon>metagenomes</taxon>
        <taxon>ecological metagenomes</taxon>
    </lineage>
</organism>
<dbReference type="Gene3D" id="1.10.8.60">
    <property type="match status" value="1"/>
</dbReference>
<evidence type="ECO:0000256" key="4">
    <source>
        <dbReference type="ARBA" id="ARBA00022695"/>
    </source>
</evidence>
<dbReference type="EC" id="2.7.7.7" evidence="2"/>
<evidence type="ECO:0000256" key="6">
    <source>
        <dbReference type="ARBA" id="ARBA00022723"/>
    </source>
</evidence>
<evidence type="ECO:0000256" key="7">
    <source>
        <dbReference type="ARBA" id="ARBA00022741"/>
    </source>
</evidence>
<comment type="catalytic activity">
    <reaction evidence="11">
        <text>DNA(n) + a 2'-deoxyribonucleoside 5'-triphosphate = DNA(n+1) + diphosphate</text>
        <dbReference type="Rhea" id="RHEA:22508"/>
        <dbReference type="Rhea" id="RHEA-COMP:17339"/>
        <dbReference type="Rhea" id="RHEA-COMP:17340"/>
        <dbReference type="ChEBI" id="CHEBI:33019"/>
        <dbReference type="ChEBI" id="CHEBI:61560"/>
        <dbReference type="ChEBI" id="CHEBI:173112"/>
        <dbReference type="EC" id="2.7.7.7"/>
    </reaction>
</comment>
<feature type="region of interest" description="Disordered" evidence="12">
    <location>
        <begin position="564"/>
        <end position="584"/>
    </location>
</feature>
<evidence type="ECO:0000256" key="12">
    <source>
        <dbReference type="SAM" id="MobiDB-lite"/>
    </source>
</evidence>
<feature type="domain" description="AAA+ ATPase" evidence="13">
    <location>
        <begin position="76"/>
        <end position="224"/>
    </location>
</feature>
<dbReference type="CDD" id="cd00009">
    <property type="entry name" value="AAA"/>
    <property type="match status" value="1"/>
</dbReference>
<dbReference type="GO" id="GO:0003887">
    <property type="term" value="F:DNA-directed DNA polymerase activity"/>
    <property type="evidence" value="ECO:0007669"/>
    <property type="project" value="UniProtKB-KW"/>
</dbReference>
<dbReference type="Gene3D" id="3.40.50.300">
    <property type="entry name" value="P-loop containing nucleotide triphosphate hydrolases"/>
    <property type="match status" value="1"/>
</dbReference>
<dbReference type="GO" id="GO:0003677">
    <property type="term" value="F:DNA binding"/>
    <property type="evidence" value="ECO:0007669"/>
    <property type="project" value="InterPro"/>
</dbReference>
<dbReference type="InterPro" id="IPR008921">
    <property type="entry name" value="DNA_pol3_clamp-load_cplx_C"/>
</dbReference>
<dbReference type="NCBIfam" id="NF004046">
    <property type="entry name" value="PRK05563.1"/>
    <property type="match status" value="1"/>
</dbReference>
<reference evidence="14" key="1">
    <citation type="submission" date="2018-05" db="EMBL/GenBank/DDBJ databases">
        <authorList>
            <person name="Lanie J.A."/>
            <person name="Ng W.-L."/>
            <person name="Kazmierczak K.M."/>
            <person name="Andrzejewski T.M."/>
            <person name="Davidsen T.M."/>
            <person name="Wayne K.J."/>
            <person name="Tettelin H."/>
            <person name="Glass J.I."/>
            <person name="Rusch D."/>
            <person name="Podicherti R."/>
            <person name="Tsui H.-C.T."/>
            <person name="Winkler M.E."/>
        </authorList>
    </citation>
    <scope>NUCLEOTIDE SEQUENCE</scope>
</reference>
<dbReference type="PANTHER" id="PTHR11669:SF0">
    <property type="entry name" value="PROTEIN STICHEL-LIKE 2"/>
    <property type="match status" value="1"/>
</dbReference>
<dbReference type="SMART" id="SM00382">
    <property type="entry name" value="AAA"/>
    <property type="match status" value="1"/>
</dbReference>
<dbReference type="EMBL" id="UINC01001353">
    <property type="protein sequence ID" value="SUZ78417.1"/>
    <property type="molecule type" value="Genomic_DNA"/>
</dbReference>
<dbReference type="Pfam" id="PF22608">
    <property type="entry name" value="DNAX_ATPase_lid"/>
    <property type="match status" value="1"/>
</dbReference>
<evidence type="ECO:0000313" key="14">
    <source>
        <dbReference type="EMBL" id="SUZ78417.1"/>
    </source>
</evidence>
<dbReference type="SUPFAM" id="SSF52540">
    <property type="entry name" value="P-loop containing nucleoside triphosphate hydrolases"/>
    <property type="match status" value="1"/>
</dbReference>
<evidence type="ECO:0000256" key="10">
    <source>
        <dbReference type="ARBA" id="ARBA00022932"/>
    </source>
</evidence>
<dbReference type="CDD" id="cd18137">
    <property type="entry name" value="HLD_clamp_pol_III_gamma_tau"/>
    <property type="match status" value="1"/>
</dbReference>
<accession>A0A381QK40</accession>
<evidence type="ECO:0000256" key="1">
    <source>
        <dbReference type="ARBA" id="ARBA00006360"/>
    </source>
</evidence>
<keyword evidence="6" id="KW-0479">Metal-binding</keyword>
<feature type="compositionally biased region" description="Basic and acidic residues" evidence="12">
    <location>
        <begin position="572"/>
        <end position="584"/>
    </location>
</feature>
<protein>
    <recommendedName>
        <fullName evidence="2">DNA-directed DNA polymerase</fullName>
        <ecNumber evidence="2">2.7.7.7</ecNumber>
    </recommendedName>
</protein>
<dbReference type="FunFam" id="1.10.8.60:FF:000013">
    <property type="entry name" value="DNA polymerase III subunit gamma/tau"/>
    <property type="match status" value="1"/>
</dbReference>
<comment type="similarity">
    <text evidence="1">Belongs to the DnaX/STICHEL family.</text>
</comment>
<name>A0A381QK40_9ZZZZ</name>
<keyword evidence="3" id="KW-0808">Transferase</keyword>
<dbReference type="FunFam" id="3.40.50.300:FF:000014">
    <property type="entry name" value="DNA polymerase III subunit gamma/tau"/>
    <property type="match status" value="1"/>
</dbReference>
<feature type="compositionally biased region" description="Polar residues" evidence="12">
    <location>
        <begin position="440"/>
        <end position="449"/>
    </location>
</feature>
<dbReference type="GO" id="GO:0046872">
    <property type="term" value="F:metal ion binding"/>
    <property type="evidence" value="ECO:0007669"/>
    <property type="project" value="UniProtKB-KW"/>
</dbReference>
<evidence type="ECO:0000256" key="8">
    <source>
        <dbReference type="ARBA" id="ARBA00022833"/>
    </source>
</evidence>
<gene>
    <name evidence="14" type="ORF">METZ01_LOCUS31271</name>
</gene>
<evidence type="ECO:0000256" key="5">
    <source>
        <dbReference type="ARBA" id="ARBA00022705"/>
    </source>
</evidence>
<dbReference type="SUPFAM" id="SSF48019">
    <property type="entry name" value="post-AAA+ oligomerization domain-like"/>
    <property type="match status" value="1"/>
</dbReference>
<dbReference type="Gene3D" id="1.20.272.10">
    <property type="match status" value="1"/>
</dbReference>
<evidence type="ECO:0000259" key="13">
    <source>
        <dbReference type="SMART" id="SM00382"/>
    </source>
</evidence>
<sequence length="609" mass="66854">MLRVAWGIFLLLVRRLDRLRATSGRRVGPPYHRTWNPNTLSHTALARKYRPRRFADVATQKHVSETLRRATSDGRVGHAYLFSGPRGVGKTTLARILAMALNCSAREESGEPCGECETCARIWSGQTALDVIEIDAASNRGVDDARQLRERAMYAPSQEDGFKVFIVDEAHMLTREAWNALLKILEEPPPRVIFVFATTEPQKVQQTAAPVLSRCQRFDFRRIGTSDIMDRLAIVLEQEGLPAPEDALRTIARKADGGMRDALSLLDQVIALTGGEISQESVRQVLGLVDNERYVELLDMWAEGKHGEIFEFVERLLDEGYDLVEFYHGLVDSLRALLRLSLGGTPPDLDTDTLEAFRAGLASFSPADLTRMLALASDVESSGSLRRSPNPQVMLEMLLLRISYVDRTVKLEELLAGLGGTPTPEVVPRRPSSGGVLADDSSSGPSIDTQEVAPRMTEEAQEVPEEVPAPEMEEEASAQKQIPGALGAAEAWALLVEEGADVPSGMRPFLRAATVSDSESEGVVVIELPAGPGLERLEDPSARRALQKALGGLMHAEPEIVFQASGDGAPARSERISPETVQKDRMKGLIKREPRLQHAVDELDLELLD</sequence>
<dbReference type="GO" id="GO:0006261">
    <property type="term" value="P:DNA-templated DNA replication"/>
    <property type="evidence" value="ECO:0007669"/>
    <property type="project" value="TreeGrafter"/>
</dbReference>
<dbReference type="InterPro" id="IPR022754">
    <property type="entry name" value="DNA_pol_III_gamma-3"/>
</dbReference>
<dbReference type="Pfam" id="PF13177">
    <property type="entry name" value="DNA_pol3_delta2"/>
    <property type="match status" value="1"/>
</dbReference>
<dbReference type="Pfam" id="PF12169">
    <property type="entry name" value="DNA_pol3_gamma3"/>
    <property type="match status" value="1"/>
</dbReference>
<evidence type="ECO:0000256" key="9">
    <source>
        <dbReference type="ARBA" id="ARBA00022840"/>
    </source>
</evidence>
<keyword evidence="5" id="KW-0235">DNA replication</keyword>
<proteinExistence type="inferred from homology"/>
<dbReference type="GO" id="GO:0005524">
    <property type="term" value="F:ATP binding"/>
    <property type="evidence" value="ECO:0007669"/>
    <property type="project" value="UniProtKB-KW"/>
</dbReference>
<keyword evidence="10" id="KW-0239">DNA-directed DNA polymerase</keyword>
<dbReference type="GO" id="GO:0009360">
    <property type="term" value="C:DNA polymerase III complex"/>
    <property type="evidence" value="ECO:0007669"/>
    <property type="project" value="InterPro"/>
</dbReference>
<dbReference type="InterPro" id="IPR003593">
    <property type="entry name" value="AAA+_ATPase"/>
</dbReference>
<feature type="region of interest" description="Disordered" evidence="12">
    <location>
        <begin position="421"/>
        <end position="463"/>
    </location>
</feature>
<evidence type="ECO:0000256" key="2">
    <source>
        <dbReference type="ARBA" id="ARBA00012417"/>
    </source>
</evidence>
<evidence type="ECO:0000256" key="3">
    <source>
        <dbReference type="ARBA" id="ARBA00022679"/>
    </source>
</evidence>
<dbReference type="NCBIfam" id="TIGR02397">
    <property type="entry name" value="dnaX_nterm"/>
    <property type="match status" value="1"/>
</dbReference>
<keyword evidence="8" id="KW-0862">Zinc</keyword>